<dbReference type="Gene3D" id="1.20.870.10">
    <property type="entry name" value="Son of sevenless (SoS) protein Chain: S domain 1"/>
    <property type="match status" value="1"/>
</dbReference>
<dbReference type="EMBL" id="MCGR01000013">
    <property type="protein sequence ID" value="ORY87394.1"/>
    <property type="molecule type" value="Genomic_DNA"/>
</dbReference>
<feature type="domain" description="Ras-GEF" evidence="7">
    <location>
        <begin position="1270"/>
        <end position="1509"/>
    </location>
</feature>
<dbReference type="PROSITE" id="PS50009">
    <property type="entry name" value="RASGEF_CAT"/>
    <property type="match status" value="1"/>
</dbReference>
<feature type="domain" description="WW" evidence="8">
    <location>
        <begin position="271"/>
        <end position="299"/>
    </location>
</feature>
<feature type="region of interest" description="Disordered" evidence="5">
    <location>
        <begin position="783"/>
        <end position="818"/>
    </location>
</feature>
<feature type="region of interest" description="Disordered" evidence="5">
    <location>
        <begin position="1"/>
        <end position="34"/>
    </location>
</feature>
<dbReference type="CDD" id="cd00155">
    <property type="entry name" value="RasGEF"/>
    <property type="match status" value="1"/>
</dbReference>
<evidence type="ECO:0000313" key="10">
    <source>
        <dbReference type="EMBL" id="ORY87394.1"/>
    </source>
</evidence>
<keyword evidence="1 4" id="KW-0728">SH3 domain</keyword>
<dbReference type="PROSITE" id="PS50212">
    <property type="entry name" value="RASGEF_NTER"/>
    <property type="match status" value="1"/>
</dbReference>
<feature type="compositionally biased region" description="Polar residues" evidence="5">
    <location>
        <begin position="180"/>
        <end position="193"/>
    </location>
</feature>
<dbReference type="GO" id="GO:0005085">
    <property type="term" value="F:guanyl-nucleotide exchange factor activity"/>
    <property type="evidence" value="ECO:0007669"/>
    <property type="project" value="UniProtKB-KW"/>
</dbReference>
<keyword evidence="11" id="KW-1185">Reference proteome</keyword>
<protein>
    <recommendedName>
        <fullName evidence="12">Ras guanine nucleotide exchange factor domain-containing protein</fullName>
    </recommendedName>
</protein>
<feature type="compositionally biased region" description="Polar residues" evidence="5">
    <location>
        <begin position="1075"/>
        <end position="1087"/>
    </location>
</feature>
<dbReference type="SUPFAM" id="SSF50044">
    <property type="entry name" value="SH3-domain"/>
    <property type="match status" value="1"/>
</dbReference>
<dbReference type="PROSITE" id="PS50002">
    <property type="entry name" value="SH3"/>
    <property type="match status" value="1"/>
</dbReference>
<evidence type="ECO:0000259" key="8">
    <source>
        <dbReference type="PROSITE" id="PS50020"/>
    </source>
</evidence>
<gene>
    <name evidence="10" type="ORF">BCR35DRAFT_330390</name>
</gene>
<dbReference type="Pfam" id="PF00018">
    <property type="entry name" value="SH3_1"/>
    <property type="match status" value="1"/>
</dbReference>
<evidence type="ECO:0000259" key="9">
    <source>
        <dbReference type="PROSITE" id="PS50212"/>
    </source>
</evidence>
<feature type="domain" description="SH3" evidence="6">
    <location>
        <begin position="36"/>
        <end position="97"/>
    </location>
</feature>
<feature type="compositionally biased region" description="Basic residues" evidence="5">
    <location>
        <begin position="385"/>
        <end position="395"/>
    </location>
</feature>
<evidence type="ECO:0000259" key="7">
    <source>
        <dbReference type="PROSITE" id="PS50009"/>
    </source>
</evidence>
<dbReference type="FunFam" id="2.30.30.40:FF:000072">
    <property type="entry name" value="Unconventional Myosin IB"/>
    <property type="match status" value="1"/>
</dbReference>
<accession>A0A1Y2FVQ9</accession>
<feature type="region of interest" description="Disordered" evidence="5">
    <location>
        <begin position="360"/>
        <end position="405"/>
    </location>
</feature>
<dbReference type="OrthoDB" id="546434at2759"/>
<dbReference type="SMART" id="SM00229">
    <property type="entry name" value="RasGEFN"/>
    <property type="match status" value="1"/>
</dbReference>
<dbReference type="InterPro" id="IPR036964">
    <property type="entry name" value="RASGEF_cat_dom_sf"/>
</dbReference>
<feature type="compositionally biased region" description="Basic and acidic residues" evidence="5">
    <location>
        <begin position="360"/>
        <end position="384"/>
    </location>
</feature>
<organism evidence="10 11">
    <name type="scientific">Leucosporidium creatinivorum</name>
    <dbReference type="NCBI Taxonomy" id="106004"/>
    <lineage>
        <taxon>Eukaryota</taxon>
        <taxon>Fungi</taxon>
        <taxon>Dikarya</taxon>
        <taxon>Basidiomycota</taxon>
        <taxon>Pucciniomycotina</taxon>
        <taxon>Microbotryomycetes</taxon>
        <taxon>Leucosporidiales</taxon>
        <taxon>Leucosporidium</taxon>
    </lineage>
</organism>
<keyword evidence="2 3" id="KW-0344">Guanine-nucleotide releasing factor</keyword>
<feature type="compositionally biased region" description="Low complexity" evidence="5">
    <location>
        <begin position="799"/>
        <end position="814"/>
    </location>
</feature>
<dbReference type="Gene3D" id="2.20.70.10">
    <property type="match status" value="1"/>
</dbReference>
<evidence type="ECO:0000259" key="6">
    <source>
        <dbReference type="PROSITE" id="PS50002"/>
    </source>
</evidence>
<dbReference type="PANTHER" id="PTHR23113">
    <property type="entry name" value="GUANINE NUCLEOTIDE EXCHANGE FACTOR"/>
    <property type="match status" value="1"/>
</dbReference>
<dbReference type="InterPro" id="IPR001452">
    <property type="entry name" value="SH3_domain"/>
</dbReference>
<dbReference type="Pfam" id="PF00617">
    <property type="entry name" value="RasGEF"/>
    <property type="match status" value="1"/>
</dbReference>
<dbReference type="InterPro" id="IPR000651">
    <property type="entry name" value="Ras-like_Gua-exchang_fac_N"/>
</dbReference>
<evidence type="ECO:0000256" key="2">
    <source>
        <dbReference type="ARBA" id="ARBA00022658"/>
    </source>
</evidence>
<feature type="compositionally biased region" description="Polar residues" evidence="5">
    <location>
        <begin position="1050"/>
        <end position="1063"/>
    </location>
</feature>
<feature type="compositionally biased region" description="Polar residues" evidence="5">
    <location>
        <begin position="303"/>
        <end position="313"/>
    </location>
</feature>
<comment type="caution">
    <text evidence="10">The sequence shown here is derived from an EMBL/GenBank/DDBJ whole genome shotgun (WGS) entry which is preliminary data.</text>
</comment>
<dbReference type="Pfam" id="PF00618">
    <property type="entry name" value="RasGEF_N"/>
    <property type="match status" value="1"/>
</dbReference>
<evidence type="ECO:0000313" key="11">
    <source>
        <dbReference type="Proteomes" id="UP000193467"/>
    </source>
</evidence>
<dbReference type="SMART" id="SM00326">
    <property type="entry name" value="SH3"/>
    <property type="match status" value="1"/>
</dbReference>
<reference evidence="10 11" key="1">
    <citation type="submission" date="2016-07" db="EMBL/GenBank/DDBJ databases">
        <title>Pervasive Adenine N6-methylation of Active Genes in Fungi.</title>
        <authorList>
            <consortium name="DOE Joint Genome Institute"/>
            <person name="Mondo S.J."/>
            <person name="Dannebaum R.O."/>
            <person name="Kuo R.C."/>
            <person name="Labutti K."/>
            <person name="Haridas S."/>
            <person name="Kuo A."/>
            <person name="Salamov A."/>
            <person name="Ahrendt S.R."/>
            <person name="Lipzen A."/>
            <person name="Sullivan W."/>
            <person name="Andreopoulos W.B."/>
            <person name="Clum A."/>
            <person name="Lindquist E."/>
            <person name="Daum C."/>
            <person name="Ramamoorthy G.K."/>
            <person name="Gryganskyi A."/>
            <person name="Culley D."/>
            <person name="Magnuson J.K."/>
            <person name="James T.Y."/>
            <person name="O'Malley M.A."/>
            <person name="Stajich J.E."/>
            <person name="Spatafora J.W."/>
            <person name="Visel A."/>
            <person name="Grigoriev I.V."/>
        </authorList>
    </citation>
    <scope>NUCLEOTIDE SEQUENCE [LARGE SCALE GENOMIC DNA]</scope>
    <source>
        <strain evidence="10 11">62-1032</strain>
    </source>
</reference>
<dbReference type="CDD" id="cd11883">
    <property type="entry name" value="SH3_Sdc25"/>
    <property type="match status" value="1"/>
</dbReference>
<dbReference type="PRINTS" id="PR00452">
    <property type="entry name" value="SH3DOMAIN"/>
</dbReference>
<feature type="region of interest" description="Disordered" evidence="5">
    <location>
        <begin position="971"/>
        <end position="1101"/>
    </location>
</feature>
<dbReference type="Proteomes" id="UP000193467">
    <property type="component" value="Unassembled WGS sequence"/>
</dbReference>
<dbReference type="InterPro" id="IPR023578">
    <property type="entry name" value="Ras_GEF_dom_sf"/>
</dbReference>
<dbReference type="STRING" id="106004.A0A1Y2FVQ9"/>
<dbReference type="GO" id="GO:0005886">
    <property type="term" value="C:plasma membrane"/>
    <property type="evidence" value="ECO:0007669"/>
    <property type="project" value="TreeGrafter"/>
</dbReference>
<evidence type="ECO:0000256" key="4">
    <source>
        <dbReference type="PROSITE-ProRule" id="PRU00192"/>
    </source>
</evidence>
<evidence type="ECO:0008006" key="12">
    <source>
        <dbReference type="Google" id="ProtNLM"/>
    </source>
</evidence>
<feature type="domain" description="N-terminal Ras-GEF" evidence="9">
    <location>
        <begin position="1106"/>
        <end position="1240"/>
    </location>
</feature>
<evidence type="ECO:0000256" key="5">
    <source>
        <dbReference type="SAM" id="MobiDB-lite"/>
    </source>
</evidence>
<proteinExistence type="predicted"/>
<feature type="region of interest" description="Disordered" evidence="5">
    <location>
        <begin position="180"/>
        <end position="200"/>
    </location>
</feature>
<dbReference type="InParanoid" id="A0A1Y2FVQ9"/>
<feature type="compositionally biased region" description="Low complexity" evidence="5">
    <location>
        <begin position="1033"/>
        <end position="1049"/>
    </location>
</feature>
<dbReference type="Gene3D" id="2.30.30.40">
    <property type="entry name" value="SH3 Domains"/>
    <property type="match status" value="1"/>
</dbReference>
<dbReference type="SUPFAM" id="SSF48366">
    <property type="entry name" value="Ras GEF"/>
    <property type="match status" value="1"/>
</dbReference>
<dbReference type="GO" id="GO:0007265">
    <property type="term" value="P:Ras protein signal transduction"/>
    <property type="evidence" value="ECO:0007669"/>
    <property type="project" value="TreeGrafter"/>
</dbReference>
<evidence type="ECO:0000256" key="1">
    <source>
        <dbReference type="ARBA" id="ARBA00022443"/>
    </source>
</evidence>
<feature type="region of interest" description="Disordered" evidence="5">
    <location>
        <begin position="290"/>
        <end position="313"/>
    </location>
</feature>
<dbReference type="InterPro" id="IPR001895">
    <property type="entry name" value="RASGEF_cat_dom"/>
</dbReference>
<feature type="compositionally biased region" description="Low complexity" evidence="5">
    <location>
        <begin position="9"/>
        <end position="34"/>
    </location>
</feature>
<dbReference type="CDD" id="cd06224">
    <property type="entry name" value="REM"/>
    <property type="match status" value="1"/>
</dbReference>
<dbReference type="InterPro" id="IPR008937">
    <property type="entry name" value="Ras-like_GEF"/>
</dbReference>
<feature type="compositionally biased region" description="Polar residues" evidence="5">
    <location>
        <begin position="1000"/>
        <end position="1021"/>
    </location>
</feature>
<name>A0A1Y2FVQ9_9BASI</name>
<dbReference type="PANTHER" id="PTHR23113:SF368">
    <property type="entry name" value="CELL DIVISION CONTROL PROTEIN 25"/>
    <property type="match status" value="1"/>
</dbReference>
<dbReference type="InterPro" id="IPR036028">
    <property type="entry name" value="SH3-like_dom_sf"/>
</dbReference>
<dbReference type="SMART" id="SM00147">
    <property type="entry name" value="RasGEF"/>
    <property type="match status" value="1"/>
</dbReference>
<dbReference type="PROSITE" id="PS50020">
    <property type="entry name" value="WW_DOMAIN_2"/>
    <property type="match status" value="1"/>
</dbReference>
<dbReference type="CDD" id="cd00201">
    <property type="entry name" value="WW"/>
    <property type="match status" value="1"/>
</dbReference>
<sequence>MAFNNAGEQRSAQAQHQRSSSPTSSSSHERPISPSSQSFYVQALYAYSGVDTSSLSFRQGDIIEVLSTLASGWWDGVICDQKIRGWFPSNYVQRISEEEAAWAREQMMGWWEGDDAGRRGSIMSARGGEGKDDFTGGVDFMSAEDLTSFSNGGDIFSEIAAAAQADSSFASSATATSSANRNSLYAAPSSSARRSMEPDADEEDYWVPKVSNSGQLFYFNTRTGETSRDMPIDGQGDGVRIDPREFAQDDEDLTLKRRSVIGGKQSSILDWTKKMTTDGTGVYYENLRTGERSWDPPVGRGGASSSPVRGRNSVSEASLLSAWTERPSAGGDDTASMGKADTLRRMSVYSDDSALDVDFGRESAARREGKGKEVARKDENESPRDKRKAKHKTRKGSSTAQLLDPLPPPLVSELEVLVTVALQELINAAGIGGMVRRSGSHSNPVEERERLAVLGDGVVNAIRTLLHASGVLEQPLASSTFASHSPINEIVGAFSRAPAVPPTIQAELRPYTRRVTSTLSKLVLSVRAVWGILETAAGDQVLDEDDGLGDAEDQARREQAREQILAEWARMRETRFETEAKLRSEVLAGARDVQSNVLAFLNEFERLVGDETAANGEPVLPRALLRAPKALQGSLRTNAAALLLPGGGFGGNWRGNGFVTLPTPNSTPNLPSSIPDAPPLSYAYPSQSISPEVAVALLQSSKTLLAEAEALRDVVNSITITTTPTDEDEATTPGLAQKLIRLGDSNLSPTQLLDQAAQLQRQLATFLTKVEDIDVASGVDFELPTESQSRPSSRRDVVSTSGSISSITNTTQSSDQESILDPAAASEYRASVLEARPLLAELEVRKQALYDVAPRLLAALQELYMASSQVSASPIGGPQPLSTSPLAFFSAPSLAEAAPDVVFEILSDLNTGVTSLCTTVTSLGAIAEVQSSAPSNLRRPNLAFRNSLFDTQTASTRSSVVPDTMAASFSSSRVSLSREDDPAEASSHSRESVDSDFFFSGSTVPSVRTKTSSKQLFSPTTPGWEKRRGSVATNNTSVSSQVDVQSTNSINRMSPSKSVSNTKLAKLLGTDPHDTSPSPSRKSTNSEPTPPWLGPDYGPDEVSFNMEGQVKGGTLRALVIAAASHEGRVDSNYLSAFLMTYRTFCTSHDLLDLLIERFLIEAPEGLTVEEMKEWETRKLRPIRARVANVLKSWVREYMDHDQLDPELLRRIADFASNTMRDPVQSPQIIKVVEERLSGVAPRQVGNLAPGPLPPSFVPRNFRKLKFMDIDPLELARQLTIMDGRLFARITPQECLGKAWPKQYGSEAPNISAMIDMSNAVTRWVTETILQQDDLKKRANIVKQFILVAERCLALNNYSTLIHIIAGLNSTPIHRLRRTWETVNQKSMISLGMLNNIMRPDKNYKEYRDQLRKVAPPCVPFLGVYLTDWTFIGDGNPDMLREKPHQINFNKRQKASELILMIKLHQATTYNLAAVPVLAKFIDESLFPPNSNPATDDQRLYEMSLMREPRERDDEKIARLLSESGFL</sequence>
<dbReference type="Gene3D" id="1.10.840.10">
    <property type="entry name" value="Ras guanine-nucleotide exchange factors catalytic domain"/>
    <property type="match status" value="1"/>
</dbReference>
<evidence type="ECO:0000256" key="3">
    <source>
        <dbReference type="PROSITE-ProRule" id="PRU00168"/>
    </source>
</evidence>
<dbReference type="InterPro" id="IPR001202">
    <property type="entry name" value="WW_dom"/>
</dbReference>